<dbReference type="KEGG" id="fbl:Fbal_0942"/>
<dbReference type="InterPro" id="IPR021936">
    <property type="entry name" value="DUF3549"/>
</dbReference>
<dbReference type="HOGENOM" id="CLU_069808_0_0_6"/>
<dbReference type="Proteomes" id="UP000006683">
    <property type="component" value="Chromosome"/>
</dbReference>
<dbReference type="STRING" id="550540.Fbal_0942"/>
<dbReference type="Pfam" id="PF12069">
    <property type="entry name" value="DUF3549"/>
    <property type="match status" value="1"/>
</dbReference>
<reference evidence="1 2" key="1">
    <citation type="journal article" date="2010" name="Stand. Genomic Sci.">
        <title>Complete genome sequence of Ferrimonas balearica type strain (PAT).</title>
        <authorList>
            <person name="Nolan M."/>
            <person name="Sikorski J."/>
            <person name="Davenport K."/>
            <person name="Lucas S."/>
            <person name="Glavina Del Rio T."/>
            <person name="Tice H."/>
            <person name="Cheng J."/>
            <person name="Goodwin L."/>
            <person name="Pitluck S."/>
            <person name="Liolios K."/>
            <person name="Ivanova N."/>
            <person name="Mavromatis K."/>
            <person name="Ovchinnikova G."/>
            <person name="Pati A."/>
            <person name="Chen A."/>
            <person name="Palaniappan K."/>
            <person name="Land M."/>
            <person name="Hauser L."/>
            <person name="Chang Y."/>
            <person name="Jeffries C."/>
            <person name="Tapia R."/>
            <person name="Brettin T."/>
            <person name="Detter J."/>
            <person name="Han C."/>
            <person name="Yasawong M."/>
            <person name="Rohde M."/>
            <person name="Tindall B."/>
            <person name="Goker M."/>
            <person name="Woyke T."/>
            <person name="Bristow J."/>
            <person name="Eisen J."/>
            <person name="Markowitz V."/>
            <person name="Hugenholtz P."/>
            <person name="Kyrpides N."/>
            <person name="Klenk H."/>
            <person name="Lapidus A."/>
        </authorList>
    </citation>
    <scope>NUCLEOTIDE SEQUENCE [LARGE SCALE GENOMIC DNA]</scope>
    <source>
        <strain evidence="2">DSM 9799 / CCM 4581 / KCTC 23876 / PAT</strain>
    </source>
</reference>
<dbReference type="AlphaFoldDB" id="E1STL8"/>
<gene>
    <name evidence="1" type="ordered locus">Fbal_0942</name>
</gene>
<keyword evidence="2" id="KW-1185">Reference proteome</keyword>
<accession>E1STL8</accession>
<organism evidence="1 2">
    <name type="scientific">Ferrimonas balearica (strain DSM 9799 / CCM 4581 / KCTC 23876 / PAT)</name>
    <dbReference type="NCBI Taxonomy" id="550540"/>
    <lineage>
        <taxon>Bacteria</taxon>
        <taxon>Pseudomonadati</taxon>
        <taxon>Pseudomonadota</taxon>
        <taxon>Gammaproteobacteria</taxon>
        <taxon>Alteromonadales</taxon>
        <taxon>Ferrimonadaceae</taxon>
        <taxon>Ferrimonas</taxon>
    </lineage>
</organism>
<proteinExistence type="predicted"/>
<sequence length="342" mass="38574">MEAITTLSQFLTQAGTQFQVYDLSRRVRPLDPILFAQLEAGTLPYPTPRGGYAWMGVLFWNAQASKQHYVWFLKLPLDERGLLNPAARNQFLQMVMEALGQDPAAALSEEQEERLANNPFTFTPGQEKMALFNALVRKHLAQPASVYFEPVQQYLSGQQDWQQWHSLGLQGFADLMARPGSVPVEQLAQAVDAMPFDPLSALATVQEHTELDDAIGQAWFQRWQASADRHESLLCLRALAGAPRWRDQAVDALLSQPQLDEDSLIVLAARLWESLDQTRMPRYLEHLAHYPGPLFNQIYSDLVAIPGQRAWVLMTLRDPARSESLNQAIAQLVQSVKGARRD</sequence>
<evidence type="ECO:0000313" key="2">
    <source>
        <dbReference type="Proteomes" id="UP000006683"/>
    </source>
</evidence>
<dbReference type="RefSeq" id="WP_013344457.1">
    <property type="nucleotide sequence ID" value="NC_014541.1"/>
</dbReference>
<dbReference type="EMBL" id="CP002209">
    <property type="protein sequence ID" value="ADN75151.1"/>
    <property type="molecule type" value="Genomic_DNA"/>
</dbReference>
<protein>
    <recommendedName>
        <fullName evidence="3">DUF3549 domain-containing protein</fullName>
    </recommendedName>
</protein>
<evidence type="ECO:0000313" key="1">
    <source>
        <dbReference type="EMBL" id="ADN75151.1"/>
    </source>
</evidence>
<dbReference type="OrthoDB" id="5597089at2"/>
<name>E1STL8_FERBD</name>
<evidence type="ECO:0008006" key="3">
    <source>
        <dbReference type="Google" id="ProtNLM"/>
    </source>
</evidence>
<dbReference type="GeneID" id="67181189"/>
<dbReference type="eggNOG" id="ENOG502Z9WC">
    <property type="taxonomic scope" value="Bacteria"/>
</dbReference>